<comment type="caution">
    <text evidence="2">The sequence shown here is derived from an EMBL/GenBank/DDBJ whole genome shotgun (WGS) entry which is preliminary data.</text>
</comment>
<dbReference type="AlphaFoldDB" id="A0A8J6U2F4"/>
<dbReference type="PANTHER" id="PTHR31157:SF1">
    <property type="entry name" value="SCP DOMAIN-CONTAINING PROTEIN"/>
    <property type="match status" value="1"/>
</dbReference>
<dbReference type="Proteomes" id="UP000643405">
    <property type="component" value="Unassembled WGS sequence"/>
</dbReference>
<accession>A0A8J6U2F4</accession>
<name>A0A8J6U2F4_9HYPH</name>
<dbReference type="InterPro" id="IPR035940">
    <property type="entry name" value="CAP_sf"/>
</dbReference>
<evidence type="ECO:0000313" key="2">
    <source>
        <dbReference type="EMBL" id="MBD0415723.1"/>
    </source>
</evidence>
<evidence type="ECO:0000259" key="1">
    <source>
        <dbReference type="Pfam" id="PF00188"/>
    </source>
</evidence>
<sequence length="170" mass="18277">MIDSTAPLSRHGSSRLRFRSASLALAASLCAALLSACQTGGRIEGGAVVSAQGQSYLNDIRTGQGMSAMTPDAKLGQAALQQAGYMAGSGKMVHTTGRGKDFATRIKDNGIEGAASENIAQGRMDMAKLFQMWRDSPAHRRNMLDERFNRFGLAYVTRGGERYWALVMGR</sequence>
<dbReference type="EMBL" id="JACVVX010000004">
    <property type="protein sequence ID" value="MBD0415723.1"/>
    <property type="molecule type" value="Genomic_DNA"/>
</dbReference>
<dbReference type="CDD" id="cd05379">
    <property type="entry name" value="CAP_bacterial"/>
    <property type="match status" value="1"/>
</dbReference>
<proteinExistence type="predicted"/>
<organism evidence="2 3">
    <name type="scientific">Oryzicola mucosus</name>
    <dbReference type="NCBI Taxonomy" id="2767425"/>
    <lineage>
        <taxon>Bacteria</taxon>
        <taxon>Pseudomonadati</taxon>
        <taxon>Pseudomonadota</taxon>
        <taxon>Alphaproteobacteria</taxon>
        <taxon>Hyphomicrobiales</taxon>
        <taxon>Phyllobacteriaceae</taxon>
        <taxon>Oryzicola</taxon>
    </lineage>
</organism>
<protein>
    <submittedName>
        <fullName evidence="2">CAP domain-containing protein</fullName>
    </submittedName>
</protein>
<gene>
    <name evidence="2" type="ORF">ICI42_13755</name>
</gene>
<keyword evidence="3" id="KW-1185">Reference proteome</keyword>
<dbReference type="Pfam" id="PF00188">
    <property type="entry name" value="CAP"/>
    <property type="match status" value="1"/>
</dbReference>
<reference evidence="2" key="1">
    <citation type="submission" date="2020-09" db="EMBL/GenBank/DDBJ databases">
        <title>Genome seq and assembly of Tianweitania sp.</title>
        <authorList>
            <person name="Chhetri G."/>
        </authorList>
    </citation>
    <scope>NUCLEOTIDE SEQUENCE</scope>
    <source>
        <strain evidence="2">Rool2</strain>
    </source>
</reference>
<dbReference type="PANTHER" id="PTHR31157">
    <property type="entry name" value="SCP DOMAIN-CONTAINING PROTEIN"/>
    <property type="match status" value="1"/>
</dbReference>
<dbReference type="InterPro" id="IPR014044">
    <property type="entry name" value="CAP_dom"/>
</dbReference>
<dbReference type="SUPFAM" id="SSF55797">
    <property type="entry name" value="PR-1-like"/>
    <property type="match status" value="1"/>
</dbReference>
<dbReference type="Gene3D" id="3.40.33.10">
    <property type="entry name" value="CAP"/>
    <property type="match status" value="1"/>
</dbReference>
<dbReference type="RefSeq" id="WP_188165165.1">
    <property type="nucleotide sequence ID" value="NZ_JACVVX010000004.1"/>
</dbReference>
<feature type="domain" description="SCP" evidence="1">
    <location>
        <begin position="55"/>
        <end position="165"/>
    </location>
</feature>
<evidence type="ECO:0000313" key="3">
    <source>
        <dbReference type="Proteomes" id="UP000643405"/>
    </source>
</evidence>